<evidence type="ECO:0000256" key="1">
    <source>
        <dbReference type="ARBA" id="ARBA00001933"/>
    </source>
</evidence>
<evidence type="ECO:0000256" key="2">
    <source>
        <dbReference type="ARBA" id="ARBA00009077"/>
    </source>
</evidence>
<dbReference type="GO" id="GO:0004123">
    <property type="term" value="F:cystathionine gamma-lyase activity"/>
    <property type="evidence" value="ECO:0000318"/>
    <property type="project" value="GO_Central"/>
</dbReference>
<dbReference type="InterPro" id="IPR015424">
    <property type="entry name" value="PyrdxlP-dep_Trfase"/>
</dbReference>
<dbReference type="InterPro" id="IPR000277">
    <property type="entry name" value="Cys/Met-Metab_PyrdxlP-dep_enz"/>
</dbReference>
<comment type="similarity">
    <text evidence="2">Belongs to the trans-sulfuration enzymes family.</text>
</comment>
<dbReference type="SUPFAM" id="SSF53383">
    <property type="entry name" value="PLP-dependent transferases"/>
    <property type="match status" value="1"/>
</dbReference>
<evidence type="ECO:0000313" key="6">
    <source>
        <dbReference type="Proteomes" id="UP000001686"/>
    </source>
</evidence>
<organism evidence="5 6">
    <name type="scientific">Korarchaeum cryptofilum (strain OPF8)</name>
    <dbReference type="NCBI Taxonomy" id="374847"/>
    <lineage>
        <taxon>Archaea</taxon>
        <taxon>Thermoproteota</taxon>
        <taxon>Candidatus Korarchaeia</taxon>
        <taxon>Candidatus Korarchaeales</taxon>
        <taxon>Candidatus Korarchaeaceae</taxon>
        <taxon>Candidatus Korarchaeum</taxon>
    </lineage>
</organism>
<evidence type="ECO:0000256" key="4">
    <source>
        <dbReference type="SAM" id="MobiDB-lite"/>
    </source>
</evidence>
<dbReference type="GO" id="GO:0019343">
    <property type="term" value="P:cysteine biosynthetic process via cystathionine"/>
    <property type="evidence" value="ECO:0000318"/>
    <property type="project" value="GO_Central"/>
</dbReference>
<dbReference type="EC" id="4.4.1.1" evidence="5"/>
<dbReference type="InterPro" id="IPR015422">
    <property type="entry name" value="PyrdxlP-dep_Trfase_small"/>
</dbReference>
<feature type="compositionally biased region" description="Basic and acidic residues" evidence="4">
    <location>
        <begin position="19"/>
        <end position="29"/>
    </location>
</feature>
<dbReference type="Proteomes" id="UP000001686">
    <property type="component" value="Chromosome"/>
</dbReference>
<dbReference type="FunCoup" id="B1L5K2">
    <property type="interactions" value="132"/>
</dbReference>
<feature type="region of interest" description="Disordered" evidence="4">
    <location>
        <begin position="1"/>
        <end position="29"/>
    </location>
</feature>
<protein>
    <submittedName>
        <fullName evidence="5">Cystathionine gamma-lyase</fullName>
        <ecNumber evidence="5">4.4.1.1</ecNumber>
    </submittedName>
</protein>
<dbReference type="Pfam" id="PF01053">
    <property type="entry name" value="Cys_Met_Meta_PP"/>
    <property type="match status" value="1"/>
</dbReference>
<dbReference type="STRING" id="374847.Kcr_0985"/>
<keyword evidence="6" id="KW-1185">Reference proteome</keyword>
<keyword evidence="5" id="KW-0456">Lyase</keyword>
<dbReference type="KEGG" id="kcr:Kcr_0985"/>
<reference evidence="5 6" key="1">
    <citation type="journal article" date="2008" name="Proc. Natl. Acad. Sci. U.S.A.">
        <title>A korarchaeal genome reveals new insights into the evolution of the Archaea.</title>
        <authorList>
            <person name="Elkins J.G."/>
            <person name="Podar M."/>
            <person name="Graham D.E."/>
            <person name="Makarova K.S."/>
            <person name="Wolf Y."/>
            <person name="Randau L."/>
            <person name="Hedlund B.P."/>
            <person name="Brochier-Armanet C."/>
            <person name="Kunin V."/>
            <person name="Anderson I."/>
            <person name="Lapidus A."/>
            <person name="Goltsman E."/>
            <person name="Barry K."/>
            <person name="Koonin E.V."/>
            <person name="Hugenholtz P."/>
            <person name="Kyrpides N."/>
            <person name="Wanner G."/>
            <person name="Richardson P."/>
            <person name="Keller M."/>
            <person name="Stetter K.O."/>
        </authorList>
    </citation>
    <scope>NUCLEOTIDE SEQUENCE [LARGE SCALE GENOMIC DNA]</scope>
    <source>
        <strain evidence="6">OPF8</strain>
    </source>
</reference>
<gene>
    <name evidence="5" type="ordered locus">Kcr_0985</name>
</gene>
<dbReference type="AlphaFoldDB" id="B1L5K2"/>
<keyword evidence="3" id="KW-0663">Pyridoxal phosphate</keyword>
<dbReference type="PIRSF" id="PIRSF001434">
    <property type="entry name" value="CGS"/>
    <property type="match status" value="1"/>
</dbReference>
<dbReference type="PANTHER" id="PTHR11808">
    <property type="entry name" value="TRANS-SULFURATION ENZYME FAMILY MEMBER"/>
    <property type="match status" value="1"/>
</dbReference>
<dbReference type="EnsemblBacteria" id="ACB07731">
    <property type="protein sequence ID" value="ACB07731"/>
    <property type="gene ID" value="Kcr_0985"/>
</dbReference>
<accession>B1L5K2</accession>
<name>B1L5K2_KORCO</name>
<dbReference type="GO" id="GO:0019346">
    <property type="term" value="P:transsulfuration"/>
    <property type="evidence" value="ECO:0000318"/>
    <property type="project" value="GO_Central"/>
</dbReference>
<evidence type="ECO:0000256" key="3">
    <source>
        <dbReference type="ARBA" id="ARBA00022898"/>
    </source>
</evidence>
<evidence type="ECO:0000313" key="5">
    <source>
        <dbReference type="EMBL" id="ACB07731.1"/>
    </source>
</evidence>
<dbReference type="InterPro" id="IPR015421">
    <property type="entry name" value="PyrdxlP-dep_Trfase_major"/>
</dbReference>
<dbReference type="Gene3D" id="3.90.1150.10">
    <property type="entry name" value="Aspartate Aminotransferase, domain 1"/>
    <property type="match status" value="1"/>
</dbReference>
<dbReference type="InParanoid" id="B1L5K2"/>
<comment type="cofactor">
    <cofactor evidence="1">
        <name>pyridoxal 5'-phosphate</name>
        <dbReference type="ChEBI" id="CHEBI:597326"/>
    </cofactor>
</comment>
<dbReference type="Gene3D" id="3.40.640.10">
    <property type="entry name" value="Type I PLP-dependent aspartate aminotransferase-like (Major domain)"/>
    <property type="match status" value="1"/>
</dbReference>
<dbReference type="GO" id="GO:0005737">
    <property type="term" value="C:cytoplasm"/>
    <property type="evidence" value="ECO:0000318"/>
    <property type="project" value="GO_Central"/>
</dbReference>
<dbReference type="PhylomeDB" id="B1L5K2"/>
<dbReference type="EMBL" id="CP000968">
    <property type="protein sequence ID" value="ACB07731.1"/>
    <property type="molecule type" value="Genomic_DNA"/>
</dbReference>
<dbReference type="PANTHER" id="PTHR11808:SF15">
    <property type="entry name" value="CYSTATHIONINE GAMMA-LYASE"/>
    <property type="match status" value="1"/>
</dbReference>
<sequence length="348" mass="38439">MTATFQNPLPSGKPNISRRGKELKYSREENPTVEELERIVASLDGYDDCLAFNSGMASISTLFLSRYRKRIVVNLDSYSATVGLALRLKAMGFDIEICSTDHLGECIKPGSLVFTESITNPLLRVPDLEMLRDSCIDKGAEFIIDNTSATPVLLKPSLFSDLSIQSATKYLSGTNDTVGGVVSGNELSELWEWRRVLGSILDPFRAFLIIRGVKTLELRMRRHCETALTLARWLQDHPKVKEVIYPGLETHKDHQIAKRLLKGFGGIISFRINGDARKFLMNLRKIKRATSFGASISLASIPHGSASSNLTEDLIKASGIDGSLIRLSVGLEDPEILIEDLDSSLKGI</sequence>
<dbReference type="GO" id="GO:0030170">
    <property type="term" value="F:pyridoxal phosphate binding"/>
    <property type="evidence" value="ECO:0000318"/>
    <property type="project" value="GO_Central"/>
</dbReference>
<dbReference type="HOGENOM" id="CLU_018986_2_0_2"/>
<dbReference type="eggNOG" id="arCOG00060">
    <property type="taxonomic scope" value="Archaea"/>
</dbReference>
<proteinExistence type="inferred from homology"/>